<dbReference type="InterPro" id="IPR029063">
    <property type="entry name" value="SAM-dependent_MTases_sf"/>
</dbReference>
<keyword evidence="7" id="KW-1185">Reference proteome</keyword>
<dbReference type="Gene3D" id="3.40.50.150">
    <property type="entry name" value="Vaccinia Virus protein VP39"/>
    <property type="match status" value="1"/>
</dbReference>
<dbReference type="GO" id="GO:0008173">
    <property type="term" value="F:RNA methyltransferase activity"/>
    <property type="evidence" value="ECO:0007669"/>
    <property type="project" value="InterPro"/>
</dbReference>
<evidence type="ECO:0000259" key="6">
    <source>
        <dbReference type="PROSITE" id="PS51686"/>
    </source>
</evidence>
<dbReference type="InterPro" id="IPR049561">
    <property type="entry name" value="NSUN5_7_fdxn-like"/>
</dbReference>
<keyword evidence="3 5" id="KW-0949">S-adenosyl-L-methionine</keyword>
<evidence type="ECO:0000313" key="7">
    <source>
        <dbReference type="Proteomes" id="UP000887566"/>
    </source>
</evidence>
<keyword evidence="1 5" id="KW-0489">Methyltransferase</keyword>
<sequence length="413" mass="45767">MFAFQNKKKLLRLCCATLKQRPFLEALLEEPDVADLLRDDAINGNSELAWIVLYEFLLGSEGLKASKRILSAVGQRSSAIHRQRDALVSSGRGPVGEDEAASVPATIPRYARVNTLKTDLSTVLKQLTDDGYEIVDCSSKRMTRSKYREVVGGLDEHHVMVDGDIPDLLVFAAGTQLHTSWMVDEGHLILQDKASCLPATCLQPEPGSHVFDVCAAPGMKTSHLAALLQNNGKIWSIDKTKDRVDTMKGLLERSGVAISSVFCGDFLRTDIYDKKFSKVRYALVDPPCSGSGIIKRMDHITDEAPTDSYRLNSLGNLQAMILKHALKLPNLERLVYSTCSLYERENEAVIDEVLQSEAAEHFELIKALPAWKHRGRKGFPFARMCLRSSPAKDLTNGFFVAVFQRKSALANGE</sequence>
<feature type="binding site" evidence="5">
    <location>
        <position position="285"/>
    </location>
    <ligand>
        <name>S-adenosyl-L-methionine</name>
        <dbReference type="ChEBI" id="CHEBI:59789"/>
    </ligand>
</feature>
<comment type="similarity">
    <text evidence="5">Belongs to the class I-like SAM-binding methyltransferase superfamily. RsmB/NOP family.</text>
</comment>
<organism evidence="7 8">
    <name type="scientific">Plectus sambesii</name>
    <dbReference type="NCBI Taxonomy" id="2011161"/>
    <lineage>
        <taxon>Eukaryota</taxon>
        <taxon>Metazoa</taxon>
        <taxon>Ecdysozoa</taxon>
        <taxon>Nematoda</taxon>
        <taxon>Chromadorea</taxon>
        <taxon>Plectida</taxon>
        <taxon>Plectina</taxon>
        <taxon>Plectoidea</taxon>
        <taxon>Plectidae</taxon>
        <taxon>Plectus</taxon>
    </lineage>
</organism>
<keyword evidence="4 5" id="KW-0694">RNA-binding</keyword>
<dbReference type="InterPro" id="IPR001678">
    <property type="entry name" value="MeTrfase_RsmB-F_NOP2_dom"/>
</dbReference>
<dbReference type="AlphaFoldDB" id="A0A914WDU5"/>
<evidence type="ECO:0000256" key="2">
    <source>
        <dbReference type="ARBA" id="ARBA00022679"/>
    </source>
</evidence>
<dbReference type="PANTHER" id="PTHR22807:SF4">
    <property type="entry name" value="28S RRNA (CYTOSINE-C(5))-METHYLTRANSFERASE"/>
    <property type="match status" value="1"/>
</dbReference>
<dbReference type="SUPFAM" id="SSF53335">
    <property type="entry name" value="S-adenosyl-L-methionine-dependent methyltransferases"/>
    <property type="match status" value="1"/>
</dbReference>
<comment type="caution">
    <text evidence="5">Lacks conserved residue(s) required for the propagation of feature annotation.</text>
</comment>
<feature type="binding site" evidence="5">
    <location>
        <position position="265"/>
    </location>
    <ligand>
        <name>S-adenosyl-L-methionine</name>
        <dbReference type="ChEBI" id="CHEBI:59789"/>
    </ligand>
</feature>
<feature type="binding site" evidence="5">
    <location>
        <position position="238"/>
    </location>
    <ligand>
        <name>S-adenosyl-L-methionine</name>
        <dbReference type="ChEBI" id="CHEBI:59789"/>
    </ligand>
</feature>
<dbReference type="GO" id="GO:0003723">
    <property type="term" value="F:RNA binding"/>
    <property type="evidence" value="ECO:0007669"/>
    <property type="project" value="UniProtKB-UniRule"/>
</dbReference>
<evidence type="ECO:0000256" key="3">
    <source>
        <dbReference type="ARBA" id="ARBA00022691"/>
    </source>
</evidence>
<dbReference type="WBParaSite" id="PSAMB.scaffold3837size16697.g22692.t1">
    <property type="protein sequence ID" value="PSAMB.scaffold3837size16697.g22692.t1"/>
    <property type="gene ID" value="PSAMB.scaffold3837size16697.g22692"/>
</dbReference>
<feature type="active site" description="Nucleophile" evidence="5">
    <location>
        <position position="339"/>
    </location>
</feature>
<dbReference type="GO" id="GO:0005730">
    <property type="term" value="C:nucleolus"/>
    <property type="evidence" value="ECO:0007669"/>
    <property type="project" value="TreeGrafter"/>
</dbReference>
<evidence type="ECO:0000313" key="8">
    <source>
        <dbReference type="WBParaSite" id="PSAMB.scaffold3837size16697.g22692.t1"/>
    </source>
</evidence>
<dbReference type="PANTHER" id="PTHR22807">
    <property type="entry name" value="NOP2 YEAST -RELATED NOL1/NOP2/FMU SUN DOMAIN-CONTAINING"/>
    <property type="match status" value="1"/>
</dbReference>
<evidence type="ECO:0000256" key="4">
    <source>
        <dbReference type="ARBA" id="ARBA00022884"/>
    </source>
</evidence>
<dbReference type="Proteomes" id="UP000887566">
    <property type="component" value="Unplaced"/>
</dbReference>
<accession>A0A914WDU5</accession>
<dbReference type="PRINTS" id="PR02008">
    <property type="entry name" value="RCMTFAMILY"/>
</dbReference>
<dbReference type="PROSITE" id="PS51686">
    <property type="entry name" value="SAM_MT_RSMB_NOP"/>
    <property type="match status" value="1"/>
</dbReference>
<reference evidence="8" key="1">
    <citation type="submission" date="2022-11" db="UniProtKB">
        <authorList>
            <consortium name="WormBaseParasite"/>
        </authorList>
    </citation>
    <scope>IDENTIFICATION</scope>
</reference>
<evidence type="ECO:0000256" key="5">
    <source>
        <dbReference type="PROSITE-ProRule" id="PRU01023"/>
    </source>
</evidence>
<dbReference type="Pfam" id="PF01189">
    <property type="entry name" value="Methyltr_RsmB-F"/>
    <property type="match status" value="1"/>
</dbReference>
<protein>
    <submittedName>
        <fullName evidence="8">SAM-dependent MTase RsmB/NOP-type domain-containing protein</fullName>
    </submittedName>
</protein>
<dbReference type="Pfam" id="PF21148">
    <property type="entry name" value="NSUN5_fdxn-like"/>
    <property type="match status" value="1"/>
</dbReference>
<dbReference type="GO" id="GO:0070475">
    <property type="term" value="P:rRNA base methylation"/>
    <property type="evidence" value="ECO:0007669"/>
    <property type="project" value="TreeGrafter"/>
</dbReference>
<proteinExistence type="inferred from homology"/>
<dbReference type="Gene3D" id="3.30.70.1170">
    <property type="entry name" value="Sun protein, domain 3"/>
    <property type="match status" value="1"/>
</dbReference>
<keyword evidence="2 5" id="KW-0808">Transferase</keyword>
<evidence type="ECO:0000256" key="1">
    <source>
        <dbReference type="ARBA" id="ARBA00022603"/>
    </source>
</evidence>
<dbReference type="InterPro" id="IPR049560">
    <property type="entry name" value="MeTrfase_RsmB-F_NOP2_cat"/>
</dbReference>
<name>A0A914WDU5_9BILA</name>
<dbReference type="InterPro" id="IPR023267">
    <property type="entry name" value="RCMT"/>
</dbReference>
<feature type="domain" description="SAM-dependent MTase RsmB/NOP-type" evidence="6">
    <location>
        <begin position="99"/>
        <end position="406"/>
    </location>
</feature>